<dbReference type="GO" id="GO:0016491">
    <property type="term" value="F:oxidoreductase activity"/>
    <property type="evidence" value="ECO:0007669"/>
    <property type="project" value="UniProtKB-KW"/>
</dbReference>
<dbReference type="Proteomes" id="UP000275225">
    <property type="component" value="Unassembled WGS sequence"/>
</dbReference>
<dbReference type="PANTHER" id="PTHR43401:SF2">
    <property type="entry name" value="L-THREONINE 3-DEHYDROGENASE"/>
    <property type="match status" value="1"/>
</dbReference>
<dbReference type="Pfam" id="PF08240">
    <property type="entry name" value="ADH_N"/>
    <property type="match status" value="1"/>
</dbReference>
<keyword evidence="6" id="KW-1185">Reference proteome</keyword>
<protein>
    <submittedName>
        <fullName evidence="5">Zinc-binding alcohol dehydrogenase</fullName>
    </submittedName>
</protein>
<dbReference type="AlphaFoldDB" id="A0A3N6ZF17"/>
<feature type="domain" description="Alcohol dehydrogenase-like C-terminal" evidence="3">
    <location>
        <begin position="150"/>
        <end position="274"/>
    </location>
</feature>
<dbReference type="InterPro" id="IPR036291">
    <property type="entry name" value="NAD(P)-bd_dom_sf"/>
</dbReference>
<evidence type="ECO:0000313" key="5">
    <source>
        <dbReference type="EMBL" id="RQN08701.1"/>
    </source>
</evidence>
<sequence length="324" mass="34296">MRAATLAAPGEIVVGHFPRPAPQAGDVLVRMEHASICGSDVHVVFDGFQRPEMVGRPGYPGHEGVGVVVESLDPAFAPGTPVLTVPPGAQGQCFAEFQVVPGTYLVPLPDGADLRRMLMAQQVGTTLFAMRRIGRPPGDVAVVIGAGSAGTYFVQHLRRAGYASVIVSDPNAQRLATAAALGATHPVLVPQESLEQTVHEVTGGQGADLVIEAAGYDDCRNAAIELVRWQGTVCFFGYPERAGLAPYPSFLAFRRCVTIAWINGAQAEPELLSFREAVQLIDDRTIEVDHCLERMLPLEQAADALDLARRAGGGATKVGIDIAS</sequence>
<dbReference type="PANTHER" id="PTHR43401">
    <property type="entry name" value="L-THREONINE 3-DEHYDROGENASE"/>
    <property type="match status" value="1"/>
</dbReference>
<dbReference type="SUPFAM" id="SSF50129">
    <property type="entry name" value="GroES-like"/>
    <property type="match status" value="1"/>
</dbReference>
<comment type="caution">
    <text evidence="5">The sequence shown here is derived from an EMBL/GenBank/DDBJ whole genome shotgun (WGS) entry which is preliminary data.</text>
</comment>
<dbReference type="Gene3D" id="3.40.50.720">
    <property type="entry name" value="NAD(P)-binding Rossmann-like Domain"/>
    <property type="match status" value="1"/>
</dbReference>
<organism evidence="5 6">
    <name type="scientific">Aeromicrobium camelliae</name>
    <dbReference type="NCBI Taxonomy" id="1538144"/>
    <lineage>
        <taxon>Bacteria</taxon>
        <taxon>Bacillati</taxon>
        <taxon>Actinomycetota</taxon>
        <taxon>Actinomycetes</taxon>
        <taxon>Propionibacteriales</taxon>
        <taxon>Nocardioidaceae</taxon>
        <taxon>Aeromicrobium</taxon>
    </lineage>
</organism>
<comment type="cofactor">
    <cofactor evidence="1">
        <name>Zn(2+)</name>
        <dbReference type="ChEBI" id="CHEBI:29105"/>
    </cofactor>
</comment>
<evidence type="ECO:0000259" key="4">
    <source>
        <dbReference type="Pfam" id="PF08240"/>
    </source>
</evidence>
<dbReference type="SUPFAM" id="SSF51735">
    <property type="entry name" value="NAD(P)-binding Rossmann-fold domains"/>
    <property type="match status" value="1"/>
</dbReference>
<dbReference type="InterPro" id="IPR011032">
    <property type="entry name" value="GroES-like_sf"/>
</dbReference>
<evidence type="ECO:0000256" key="2">
    <source>
        <dbReference type="ARBA" id="ARBA00023002"/>
    </source>
</evidence>
<dbReference type="InterPro" id="IPR050129">
    <property type="entry name" value="Zn_alcohol_dh"/>
</dbReference>
<evidence type="ECO:0000259" key="3">
    <source>
        <dbReference type="Pfam" id="PF00107"/>
    </source>
</evidence>
<evidence type="ECO:0000256" key="1">
    <source>
        <dbReference type="ARBA" id="ARBA00001947"/>
    </source>
</evidence>
<dbReference type="Pfam" id="PF00107">
    <property type="entry name" value="ADH_zinc_N"/>
    <property type="match status" value="1"/>
</dbReference>
<dbReference type="OrthoDB" id="9797931at2"/>
<name>A0A3N6ZF17_9ACTN</name>
<reference evidence="5 6" key="1">
    <citation type="submission" date="2018-11" db="EMBL/GenBank/DDBJ databases">
        <authorList>
            <person name="Li F."/>
        </authorList>
    </citation>
    <scope>NUCLEOTIDE SEQUENCE [LARGE SCALE GENOMIC DNA]</scope>
    <source>
        <strain evidence="5 6">YS17T</strain>
    </source>
</reference>
<dbReference type="Gene3D" id="3.90.180.10">
    <property type="entry name" value="Medium-chain alcohol dehydrogenases, catalytic domain"/>
    <property type="match status" value="2"/>
</dbReference>
<keyword evidence="2" id="KW-0560">Oxidoreductase</keyword>
<evidence type="ECO:0000313" key="6">
    <source>
        <dbReference type="Proteomes" id="UP000275225"/>
    </source>
</evidence>
<dbReference type="InterPro" id="IPR013154">
    <property type="entry name" value="ADH-like_N"/>
</dbReference>
<feature type="domain" description="Alcohol dehydrogenase-like N-terminal" evidence="4">
    <location>
        <begin position="24"/>
        <end position="110"/>
    </location>
</feature>
<accession>A0A3N6ZF17</accession>
<dbReference type="EMBL" id="RQJX01000005">
    <property type="protein sequence ID" value="RQN08701.1"/>
    <property type="molecule type" value="Genomic_DNA"/>
</dbReference>
<dbReference type="InterPro" id="IPR013149">
    <property type="entry name" value="ADH-like_C"/>
</dbReference>
<proteinExistence type="predicted"/>
<gene>
    <name evidence="5" type="ORF">EHW97_05475</name>
</gene>